<keyword evidence="3" id="KW-1185">Reference proteome</keyword>
<accession>A0ABX5L8T8</accession>
<evidence type="ECO:0008006" key="4">
    <source>
        <dbReference type="Google" id="ProtNLM"/>
    </source>
</evidence>
<gene>
    <name evidence="2" type="ORF">CAY35_04295</name>
</gene>
<comment type="caution">
    <text evidence="2">The sequence shown here is derived from an EMBL/GenBank/DDBJ whole genome shotgun (WGS) entry which is preliminary data.</text>
</comment>
<reference evidence="2 3" key="1">
    <citation type="submission" date="2018-05" db="EMBL/GenBank/DDBJ databases">
        <title>Draft Genome Sequence of Arthrobacter cumminsii IME1328, Isolated from a Patient Who Suffered from Foot Ulcers in China.</title>
        <authorList>
            <person name="Li M."/>
            <person name="Jiang Z."/>
            <person name="Sun Q."/>
            <person name="Tong Y."/>
        </authorList>
    </citation>
    <scope>NUCLEOTIDE SEQUENCE [LARGE SCALE GENOMIC DNA]</scope>
    <source>
        <strain evidence="2 3">IME1328</strain>
    </source>
</reference>
<feature type="compositionally biased region" description="Basic and acidic residues" evidence="1">
    <location>
        <begin position="125"/>
        <end position="135"/>
    </location>
</feature>
<protein>
    <recommendedName>
        <fullName evidence="4">Secreted protein</fullName>
    </recommendedName>
</protein>
<evidence type="ECO:0000313" key="2">
    <source>
        <dbReference type="EMBL" id="PWI27950.1"/>
    </source>
</evidence>
<organism evidence="2 3">
    <name type="scientific">Pseudoglutamicibacter cumminsii</name>
    <dbReference type="NCBI Taxonomy" id="156979"/>
    <lineage>
        <taxon>Bacteria</taxon>
        <taxon>Bacillati</taxon>
        <taxon>Actinomycetota</taxon>
        <taxon>Actinomycetes</taxon>
        <taxon>Micrococcales</taxon>
        <taxon>Micrococcaceae</taxon>
        <taxon>Pseudoglutamicibacter</taxon>
    </lineage>
</organism>
<sequence>MKHGTRLVAGLSAFGLAAAFLTGCGSKDPDQALCDDATAVLEKAGASNTQELDQKLANDPAKLAEVGKGLREAANKNKDSEHAAPVDLAGRMLEVAAKASGDPGQMDPETMQELTKLNQEASSPEIDKSAKELTEKCPAFVSSK</sequence>
<proteinExistence type="predicted"/>
<dbReference type="PROSITE" id="PS51257">
    <property type="entry name" value="PROKAR_LIPOPROTEIN"/>
    <property type="match status" value="1"/>
</dbReference>
<evidence type="ECO:0000256" key="1">
    <source>
        <dbReference type="SAM" id="MobiDB-lite"/>
    </source>
</evidence>
<dbReference type="EMBL" id="QFWG01000004">
    <property type="protein sequence ID" value="PWI27950.1"/>
    <property type="molecule type" value="Genomic_DNA"/>
</dbReference>
<evidence type="ECO:0000313" key="3">
    <source>
        <dbReference type="Proteomes" id="UP000245514"/>
    </source>
</evidence>
<dbReference type="RefSeq" id="WP_109303470.1">
    <property type="nucleotide sequence ID" value="NZ_QFWG01000004.1"/>
</dbReference>
<name>A0ABX5L8T8_9MICC</name>
<dbReference type="Proteomes" id="UP000245514">
    <property type="component" value="Unassembled WGS sequence"/>
</dbReference>
<feature type="region of interest" description="Disordered" evidence="1">
    <location>
        <begin position="116"/>
        <end position="144"/>
    </location>
</feature>